<dbReference type="Proteomes" id="UP000218231">
    <property type="component" value="Unassembled WGS sequence"/>
</dbReference>
<dbReference type="PROSITE" id="PS50011">
    <property type="entry name" value="PROTEIN_KINASE_DOM"/>
    <property type="match status" value="1"/>
</dbReference>
<evidence type="ECO:0000256" key="1">
    <source>
        <dbReference type="ARBA" id="ARBA00022679"/>
    </source>
</evidence>
<evidence type="ECO:0000313" key="9">
    <source>
        <dbReference type="Proteomes" id="UP000218231"/>
    </source>
</evidence>
<comment type="caution">
    <text evidence="8">The sequence shown here is derived from an EMBL/GenBank/DDBJ whole genome shotgun (WGS) entry which is preliminary data.</text>
</comment>
<dbReference type="Pfam" id="PF07714">
    <property type="entry name" value="PK_Tyr_Ser-Thr"/>
    <property type="match status" value="1"/>
</dbReference>
<gene>
    <name evidence="8" type="ORF">WR25_24070</name>
</gene>
<evidence type="ECO:0000256" key="5">
    <source>
        <dbReference type="ARBA" id="ARBA00023137"/>
    </source>
</evidence>
<keyword evidence="9" id="KW-1185">Reference proteome</keyword>
<keyword evidence="6" id="KW-0472">Membrane</keyword>
<dbReference type="EMBL" id="LIAE01010719">
    <property type="protein sequence ID" value="PAV56108.1"/>
    <property type="molecule type" value="Genomic_DNA"/>
</dbReference>
<dbReference type="SMART" id="SM00219">
    <property type="entry name" value="TyrKc"/>
    <property type="match status" value="1"/>
</dbReference>
<dbReference type="EMBL" id="LIAE01010719">
    <property type="protein sequence ID" value="PAV56109.1"/>
    <property type="molecule type" value="Genomic_DNA"/>
</dbReference>
<protein>
    <recommendedName>
        <fullName evidence="7">Protein kinase domain-containing protein</fullName>
    </recommendedName>
</protein>
<dbReference type="STRING" id="2018661.A0A2A2J3D0"/>
<keyword evidence="4" id="KW-0067">ATP-binding</keyword>
<evidence type="ECO:0000256" key="4">
    <source>
        <dbReference type="ARBA" id="ARBA00022840"/>
    </source>
</evidence>
<dbReference type="InterPro" id="IPR001245">
    <property type="entry name" value="Ser-Thr/Tyr_kinase_cat_dom"/>
</dbReference>
<dbReference type="Gene3D" id="3.30.200.20">
    <property type="entry name" value="Phosphorylase Kinase, domain 1"/>
    <property type="match status" value="1"/>
</dbReference>
<evidence type="ECO:0000256" key="2">
    <source>
        <dbReference type="ARBA" id="ARBA00022741"/>
    </source>
</evidence>
<evidence type="ECO:0000256" key="6">
    <source>
        <dbReference type="SAM" id="Phobius"/>
    </source>
</evidence>
<dbReference type="PROSITE" id="PS00109">
    <property type="entry name" value="PROTEIN_KINASE_TYR"/>
    <property type="match status" value="1"/>
</dbReference>
<evidence type="ECO:0000256" key="3">
    <source>
        <dbReference type="ARBA" id="ARBA00022777"/>
    </source>
</evidence>
<evidence type="ECO:0000313" key="8">
    <source>
        <dbReference type="EMBL" id="PAV56109.1"/>
    </source>
</evidence>
<dbReference type="SUPFAM" id="SSF56112">
    <property type="entry name" value="Protein kinase-like (PK-like)"/>
    <property type="match status" value="1"/>
</dbReference>
<feature type="domain" description="Protein kinase" evidence="7">
    <location>
        <begin position="449"/>
        <end position="734"/>
    </location>
</feature>
<organism evidence="8 9">
    <name type="scientific">Diploscapter pachys</name>
    <dbReference type="NCBI Taxonomy" id="2018661"/>
    <lineage>
        <taxon>Eukaryota</taxon>
        <taxon>Metazoa</taxon>
        <taxon>Ecdysozoa</taxon>
        <taxon>Nematoda</taxon>
        <taxon>Chromadorea</taxon>
        <taxon>Rhabditida</taxon>
        <taxon>Rhabditina</taxon>
        <taxon>Rhabditomorpha</taxon>
        <taxon>Rhabditoidea</taxon>
        <taxon>Rhabditidae</taxon>
        <taxon>Diploscapter</taxon>
    </lineage>
</organism>
<dbReference type="GO" id="GO:0005524">
    <property type="term" value="F:ATP binding"/>
    <property type="evidence" value="ECO:0007669"/>
    <property type="project" value="UniProtKB-KW"/>
</dbReference>
<evidence type="ECO:0000259" key="7">
    <source>
        <dbReference type="PROSITE" id="PS50011"/>
    </source>
</evidence>
<dbReference type="InterPro" id="IPR050122">
    <property type="entry name" value="RTK"/>
</dbReference>
<dbReference type="OrthoDB" id="2146423at2759"/>
<dbReference type="InterPro" id="IPR011009">
    <property type="entry name" value="Kinase-like_dom_sf"/>
</dbReference>
<dbReference type="GO" id="GO:0007169">
    <property type="term" value="P:cell surface receptor protein tyrosine kinase signaling pathway"/>
    <property type="evidence" value="ECO:0007669"/>
    <property type="project" value="TreeGrafter"/>
</dbReference>
<reference evidence="8 9" key="1">
    <citation type="journal article" date="2017" name="Curr. Biol.">
        <title>Genome architecture and evolution of a unichromosomal asexual nematode.</title>
        <authorList>
            <person name="Fradin H."/>
            <person name="Zegar C."/>
            <person name="Gutwein M."/>
            <person name="Lucas J."/>
            <person name="Kovtun M."/>
            <person name="Corcoran D."/>
            <person name="Baugh L.R."/>
            <person name="Kiontke K."/>
            <person name="Gunsalus K."/>
            <person name="Fitch D.H."/>
            <person name="Piano F."/>
        </authorList>
    </citation>
    <scope>NUCLEOTIDE SEQUENCE [LARGE SCALE GENOMIC DNA]</scope>
    <source>
        <strain evidence="8">PF1309</strain>
    </source>
</reference>
<dbReference type="GO" id="GO:0004714">
    <property type="term" value="F:transmembrane receptor protein tyrosine kinase activity"/>
    <property type="evidence" value="ECO:0007669"/>
    <property type="project" value="TreeGrafter"/>
</dbReference>
<dbReference type="PANTHER" id="PTHR24416:SF624">
    <property type="entry name" value="TYROSINE-PROTEIN KINASE F09A5.2-RELATED"/>
    <property type="match status" value="1"/>
</dbReference>
<keyword evidence="5" id="KW-0829">Tyrosine-protein kinase</keyword>
<dbReference type="InterPro" id="IPR008266">
    <property type="entry name" value="Tyr_kinase_AS"/>
</dbReference>
<name>A0A2A2J3D0_9BILA</name>
<proteinExistence type="predicted"/>
<keyword evidence="6" id="KW-0812">Transmembrane</keyword>
<dbReference type="PRINTS" id="PR00109">
    <property type="entry name" value="TYRKINASE"/>
</dbReference>
<dbReference type="EMBL" id="LIAE01010719">
    <property type="protein sequence ID" value="PAV56107.1"/>
    <property type="molecule type" value="Genomic_DNA"/>
</dbReference>
<dbReference type="Gene3D" id="1.10.510.10">
    <property type="entry name" value="Transferase(Phosphotransferase) domain 1"/>
    <property type="match status" value="1"/>
</dbReference>
<dbReference type="FunFam" id="1.10.510.10:FF:000554">
    <property type="entry name" value="Predicted protein"/>
    <property type="match status" value="1"/>
</dbReference>
<dbReference type="GO" id="GO:0043235">
    <property type="term" value="C:receptor complex"/>
    <property type="evidence" value="ECO:0007669"/>
    <property type="project" value="TreeGrafter"/>
</dbReference>
<keyword evidence="3" id="KW-0418">Kinase</keyword>
<keyword evidence="6" id="KW-1133">Transmembrane helix</keyword>
<sequence>MELYSWFMLFDNVNGAMNYIGSVYDFITGSNKIFTADSGMLLIHLPEQPVHSKHEYSIRTNLFISIAKEDIQPTPDIVLLDIPQLGTKNSVPCELNSSIYDNGVIFHMISPGFTNYDDVSLKIISMDIVENLTILNSCSITTKTVLQKYYTEDPVYIEIRGRCFSLFMPYNNSAINFTVIRNTGTIDPGYSSKFFFTSQSYPVIFQNDNFKPWDGEKELRAFVKMSNDEKFYTINFTVTYADFATLETCIYFIFLHTVDGGNKNITQCGPTNNTIIGNAVAQGFQIETYFPYNSSGLLLRLAMDKYNDENVTPTAEPLKLDSLKKDPINYSERINLLHHQESRRKPNMISKTNLDSSICTSTKTTTEKPSTVTKKERDSEKLTITLAVTIPIACIIIIAIIACTYFYYKTRYIPFIMSMKKGFRQNHFRSPAGTAIYDPWVIKVKDIEINEDRPLGKGAFSEVFEGTLNGDIPLFQINQNMEVQLLSTSTEHINQVAVKRLLGHASDRDRDDFMKEIEIMKALGYNTHIVSMFGYVASKFIPLMIMEFCESGDLLNYVKKNEERFRSEPSGVKELTSYAWQISDGMSYIASKDIIHRDLAARNVLLTRSKIAKIGDFGLSIRSDEQINAVTVQRGLLPVKWAAPETFGAAEFSTKSDVWSYGVTLWETYSLGEVPYKDVMSLDLQNHLKDGNRLEKPDLCSDQLYGLMLKCWSLEPGDRLTFEEIKSELTNLVLLLTETYGYIDIPSLSNNNLS</sequence>
<dbReference type="GO" id="GO:0005886">
    <property type="term" value="C:plasma membrane"/>
    <property type="evidence" value="ECO:0007669"/>
    <property type="project" value="TreeGrafter"/>
</dbReference>
<dbReference type="AlphaFoldDB" id="A0A2A2J3D0"/>
<dbReference type="PANTHER" id="PTHR24416">
    <property type="entry name" value="TYROSINE-PROTEIN KINASE RECEPTOR"/>
    <property type="match status" value="1"/>
</dbReference>
<keyword evidence="1" id="KW-0808">Transferase</keyword>
<keyword evidence="2" id="KW-0547">Nucleotide-binding</keyword>
<dbReference type="CDD" id="cd00192">
    <property type="entry name" value="PTKc"/>
    <property type="match status" value="1"/>
</dbReference>
<accession>A0A2A2J3D0</accession>
<dbReference type="InterPro" id="IPR020635">
    <property type="entry name" value="Tyr_kinase_cat_dom"/>
</dbReference>
<feature type="transmembrane region" description="Helical" evidence="6">
    <location>
        <begin position="384"/>
        <end position="408"/>
    </location>
</feature>
<dbReference type="InterPro" id="IPR000719">
    <property type="entry name" value="Prot_kinase_dom"/>
</dbReference>